<comment type="pathway">
    <text evidence="2">Protein modification; protein ubiquitination.</text>
</comment>
<dbReference type="SMART" id="SM00184">
    <property type="entry name" value="RING"/>
    <property type="match status" value="1"/>
</dbReference>
<dbReference type="FunFam" id="3.30.40.10:FF:000429">
    <property type="entry name" value="E3 ubiquitin-protein ligase RNF13"/>
    <property type="match status" value="1"/>
</dbReference>
<evidence type="ECO:0000256" key="8">
    <source>
        <dbReference type="ARBA" id="ARBA00022771"/>
    </source>
</evidence>
<keyword evidence="12" id="KW-0325">Glycoprotein</keyword>
<dbReference type="PROSITE" id="PS50089">
    <property type="entry name" value="ZF_RING_2"/>
    <property type="match status" value="1"/>
</dbReference>
<feature type="transmembrane region" description="Helical" evidence="16">
    <location>
        <begin position="167"/>
        <end position="191"/>
    </location>
</feature>
<comment type="subcellular location">
    <subcellularLocation>
        <location evidence="13">Endomembrane system</location>
        <topology evidence="13">Single-pass type I membrane protein</topology>
    </subcellularLocation>
</comment>
<evidence type="ECO:0000256" key="3">
    <source>
        <dbReference type="ARBA" id="ARBA00012483"/>
    </source>
</evidence>
<keyword evidence="19" id="KW-1185">Reference proteome</keyword>
<keyword evidence="7" id="KW-0732">Signal</keyword>
<sequence>MLEKARAFIALIAFVTTIRCDINIYTKDQQQLDIEFKDAESLFGPGIPNDGIKGYIVNAIPEDGCSKIKPPPLKIGSCFALIKRGNCNFDVKVRNAQNSNYSLAIVYNVNSSIILPMDGSNVSDINIPSVFVGENTGHGLKDYYLYTNGFFVIIDNNQFPFDINLNLLLPFAVTVAVCFFIMLGFMLVKWIKDRRRAFRHRLPTSTLRKIPISTFVKGDPYDTCAICLDDYMEGDKLRILPCAHAYHCKCIDPWLTCNRRFCPICKRRVYGNNEDLHAVAYSSDTDSDEPNDRTPLVPSRINNSNSLGVGTFRSFRGRVFTRGRSANTVPVHPPVLSSINVASADYDTASSQTDSSDSMSSDFQNVYDPPVHRSHSNSADNSSQVIMNNAEPSGTNIQNHIV</sequence>
<keyword evidence="11 16" id="KW-0472">Membrane</keyword>
<dbReference type="Pfam" id="PF02225">
    <property type="entry name" value="PA"/>
    <property type="match status" value="1"/>
</dbReference>
<dbReference type="Gene3D" id="3.30.40.10">
    <property type="entry name" value="Zinc/RING finger domain, C3HC4 (zinc finger)"/>
    <property type="match status" value="1"/>
</dbReference>
<dbReference type="SUPFAM" id="SSF52025">
    <property type="entry name" value="PA domain"/>
    <property type="match status" value="1"/>
</dbReference>
<evidence type="ECO:0000313" key="19">
    <source>
        <dbReference type="Proteomes" id="UP000694846"/>
    </source>
</evidence>
<keyword evidence="4" id="KW-0808">Transferase</keyword>
<dbReference type="EC" id="2.3.2.27" evidence="3"/>
<dbReference type="InterPro" id="IPR001841">
    <property type="entry name" value="Znf_RING"/>
</dbReference>
<keyword evidence="6" id="KW-0479">Metal-binding</keyword>
<dbReference type="InterPro" id="IPR003137">
    <property type="entry name" value="PA_domain"/>
</dbReference>
<feature type="region of interest" description="Disordered" evidence="15">
    <location>
        <begin position="281"/>
        <end position="300"/>
    </location>
</feature>
<evidence type="ECO:0000256" key="10">
    <source>
        <dbReference type="ARBA" id="ARBA00022989"/>
    </source>
</evidence>
<dbReference type="CDD" id="cd16796">
    <property type="entry name" value="RING-H2_RNF13"/>
    <property type="match status" value="1"/>
</dbReference>
<evidence type="ECO:0000256" key="15">
    <source>
        <dbReference type="SAM" id="MobiDB-lite"/>
    </source>
</evidence>
<protein>
    <recommendedName>
        <fullName evidence="3">RING-type E3 ubiquitin transferase</fullName>
        <ecNumber evidence="3">2.3.2.27</ecNumber>
    </recommendedName>
</protein>
<dbReference type="GO" id="GO:0012505">
    <property type="term" value="C:endomembrane system"/>
    <property type="evidence" value="ECO:0007669"/>
    <property type="project" value="UniProtKB-SubCell"/>
</dbReference>
<dbReference type="SUPFAM" id="SSF57850">
    <property type="entry name" value="RING/U-box"/>
    <property type="match status" value="1"/>
</dbReference>
<proteinExistence type="predicted"/>
<organism evidence="18">
    <name type="scientific">Sipha flava</name>
    <name type="common">yellow sugarcane aphid</name>
    <dbReference type="NCBI Taxonomy" id="143950"/>
    <lineage>
        <taxon>Eukaryota</taxon>
        <taxon>Metazoa</taxon>
        <taxon>Ecdysozoa</taxon>
        <taxon>Arthropoda</taxon>
        <taxon>Hexapoda</taxon>
        <taxon>Insecta</taxon>
        <taxon>Pterygota</taxon>
        <taxon>Neoptera</taxon>
        <taxon>Paraneoptera</taxon>
        <taxon>Hemiptera</taxon>
        <taxon>Sternorrhyncha</taxon>
        <taxon>Aphidomorpha</taxon>
        <taxon>Aphidoidea</taxon>
        <taxon>Aphididae</taxon>
        <taxon>Sipha</taxon>
    </lineage>
</organism>
<feature type="domain" description="RING-type" evidence="17">
    <location>
        <begin position="224"/>
        <end position="266"/>
    </location>
</feature>
<evidence type="ECO:0000313" key="18">
    <source>
        <dbReference type="EMBL" id="MBY76636.1"/>
    </source>
</evidence>
<evidence type="ECO:0000313" key="20">
    <source>
        <dbReference type="RefSeq" id="XP_025418582.1"/>
    </source>
</evidence>
<dbReference type="PANTHER" id="PTHR47168">
    <property type="entry name" value="RING ZINC FINGER DOMAIN SUPERFAMILY PROTEIN-RELATED"/>
    <property type="match status" value="1"/>
</dbReference>
<dbReference type="InterPro" id="IPR051653">
    <property type="entry name" value="E3_ligase_sorting_rcpt"/>
</dbReference>
<evidence type="ECO:0000256" key="16">
    <source>
        <dbReference type="SAM" id="Phobius"/>
    </source>
</evidence>
<dbReference type="Gene3D" id="3.50.30.30">
    <property type="match status" value="1"/>
</dbReference>
<dbReference type="InterPro" id="IPR044744">
    <property type="entry name" value="ZNRF4/RNF13/RNF167_PA"/>
</dbReference>
<dbReference type="GO" id="GO:0005737">
    <property type="term" value="C:cytoplasm"/>
    <property type="evidence" value="ECO:0007669"/>
    <property type="project" value="UniProtKB-ARBA"/>
</dbReference>
<dbReference type="Pfam" id="PF13639">
    <property type="entry name" value="zf-RING_2"/>
    <property type="match status" value="1"/>
</dbReference>
<evidence type="ECO:0000256" key="12">
    <source>
        <dbReference type="ARBA" id="ARBA00023180"/>
    </source>
</evidence>
<dbReference type="AlphaFoldDB" id="A0A2S2QFX6"/>
<name>A0A2S2QFX6_9HEMI</name>
<evidence type="ECO:0000256" key="11">
    <source>
        <dbReference type="ARBA" id="ARBA00023136"/>
    </source>
</evidence>
<evidence type="ECO:0000256" key="2">
    <source>
        <dbReference type="ARBA" id="ARBA00004906"/>
    </source>
</evidence>
<evidence type="ECO:0000256" key="9">
    <source>
        <dbReference type="ARBA" id="ARBA00022833"/>
    </source>
</evidence>
<evidence type="ECO:0000259" key="17">
    <source>
        <dbReference type="PROSITE" id="PS50089"/>
    </source>
</evidence>
<dbReference type="InterPro" id="IPR046450">
    <property type="entry name" value="PA_dom_sf"/>
</dbReference>
<reference evidence="20 21" key="2">
    <citation type="submission" date="2025-04" db="UniProtKB">
        <authorList>
            <consortium name="RefSeq"/>
        </authorList>
    </citation>
    <scope>IDENTIFICATION</scope>
    <source>
        <tissue evidence="20 21">Whole body</tissue>
    </source>
</reference>
<keyword evidence="8 14" id="KW-0863">Zinc-finger</keyword>
<dbReference type="GO" id="GO:0008270">
    <property type="term" value="F:zinc ion binding"/>
    <property type="evidence" value="ECO:0007669"/>
    <property type="project" value="UniProtKB-KW"/>
</dbReference>
<dbReference type="Proteomes" id="UP000694846">
    <property type="component" value="Unplaced"/>
</dbReference>
<evidence type="ECO:0000256" key="7">
    <source>
        <dbReference type="ARBA" id="ARBA00022729"/>
    </source>
</evidence>
<evidence type="ECO:0000313" key="21">
    <source>
        <dbReference type="RefSeq" id="XP_025418584.1"/>
    </source>
</evidence>
<feature type="region of interest" description="Disordered" evidence="15">
    <location>
        <begin position="369"/>
        <end position="402"/>
    </location>
</feature>
<dbReference type="OrthoDB" id="8062037at2759"/>
<keyword evidence="9" id="KW-0862">Zinc</keyword>
<feature type="compositionally biased region" description="Polar residues" evidence="15">
    <location>
        <begin position="376"/>
        <end position="402"/>
    </location>
</feature>
<evidence type="ECO:0000256" key="1">
    <source>
        <dbReference type="ARBA" id="ARBA00000900"/>
    </source>
</evidence>
<dbReference type="CDD" id="cd02123">
    <property type="entry name" value="PA_C_RZF_like"/>
    <property type="match status" value="1"/>
</dbReference>
<comment type="catalytic activity">
    <reaction evidence="1">
        <text>S-ubiquitinyl-[E2 ubiquitin-conjugating enzyme]-L-cysteine + [acceptor protein]-L-lysine = [E2 ubiquitin-conjugating enzyme]-L-cysteine + N(6)-ubiquitinyl-[acceptor protein]-L-lysine.</text>
        <dbReference type="EC" id="2.3.2.27"/>
    </reaction>
</comment>
<evidence type="ECO:0000256" key="4">
    <source>
        <dbReference type="ARBA" id="ARBA00022679"/>
    </source>
</evidence>
<evidence type="ECO:0000256" key="6">
    <source>
        <dbReference type="ARBA" id="ARBA00022723"/>
    </source>
</evidence>
<dbReference type="GO" id="GO:0061630">
    <property type="term" value="F:ubiquitin protein ligase activity"/>
    <property type="evidence" value="ECO:0007669"/>
    <property type="project" value="UniProtKB-EC"/>
</dbReference>
<dbReference type="EMBL" id="GGMS01007433">
    <property type="protein sequence ID" value="MBY76636.1"/>
    <property type="molecule type" value="Transcribed_RNA"/>
</dbReference>
<evidence type="ECO:0000256" key="14">
    <source>
        <dbReference type="PROSITE-ProRule" id="PRU00175"/>
    </source>
</evidence>
<evidence type="ECO:0000256" key="5">
    <source>
        <dbReference type="ARBA" id="ARBA00022692"/>
    </source>
</evidence>
<keyword evidence="10 16" id="KW-1133">Transmembrane helix</keyword>
<dbReference type="PANTHER" id="PTHR47168:SF1">
    <property type="entry name" value="OS02G0798600 PROTEIN"/>
    <property type="match status" value="1"/>
</dbReference>
<gene>
    <name evidence="18" type="primary">Rnf13</name>
    <name evidence="20 21" type="synonym">LOC112689213</name>
    <name evidence="18" type="ORF">g.74042</name>
</gene>
<dbReference type="InterPro" id="IPR013083">
    <property type="entry name" value="Znf_RING/FYVE/PHD"/>
</dbReference>
<dbReference type="FunFam" id="3.50.30.30:FF:000026">
    <property type="entry name" value="E3 ubiquitin-protein ligase RNF13"/>
    <property type="match status" value="1"/>
</dbReference>
<reference evidence="18" key="1">
    <citation type="submission" date="2018-04" db="EMBL/GenBank/DDBJ databases">
        <title>Transcriptome assembly of Sipha flava.</title>
        <authorList>
            <person name="Scully E.D."/>
            <person name="Geib S.M."/>
            <person name="Palmer N.A."/>
            <person name="Koch K."/>
            <person name="Bradshaw J."/>
            <person name="Heng-Moss T."/>
            <person name="Sarath G."/>
        </authorList>
    </citation>
    <scope>NUCLEOTIDE SEQUENCE</scope>
</reference>
<keyword evidence="5 16" id="KW-0812">Transmembrane</keyword>
<dbReference type="RefSeq" id="XP_025418582.1">
    <property type="nucleotide sequence ID" value="XM_025562797.1"/>
</dbReference>
<accession>A0A2S2QFX6</accession>
<dbReference type="RefSeq" id="XP_025418584.1">
    <property type="nucleotide sequence ID" value="XM_025562799.1"/>
</dbReference>
<evidence type="ECO:0000256" key="13">
    <source>
        <dbReference type="ARBA" id="ARBA00046288"/>
    </source>
</evidence>